<evidence type="ECO:0000313" key="2">
    <source>
        <dbReference type="Proteomes" id="UP001194468"/>
    </source>
</evidence>
<dbReference type="AlphaFoldDB" id="A0AAD4C091"/>
<keyword evidence="2" id="KW-1185">Reference proteome</keyword>
<sequence length="140" mass="15841">MAVRFAVKVFGETLVLTQHTLCQVAVSRTITFAYFEFPLVSRSASSLIPLYSSWGRVSSLCLSGNLRSLSTKVVRWNVIASYTVRLAHGNPYSKSFCQPKHIIYVPALILCGYYLRSLKLYALFTLHNLKTARGTRVLYR</sequence>
<name>A0AAD4C091_BOLED</name>
<dbReference type="Proteomes" id="UP001194468">
    <property type="component" value="Unassembled WGS sequence"/>
</dbReference>
<evidence type="ECO:0000313" key="1">
    <source>
        <dbReference type="EMBL" id="KAF8444953.1"/>
    </source>
</evidence>
<organism evidence="1 2">
    <name type="scientific">Boletus edulis BED1</name>
    <dbReference type="NCBI Taxonomy" id="1328754"/>
    <lineage>
        <taxon>Eukaryota</taxon>
        <taxon>Fungi</taxon>
        <taxon>Dikarya</taxon>
        <taxon>Basidiomycota</taxon>
        <taxon>Agaricomycotina</taxon>
        <taxon>Agaricomycetes</taxon>
        <taxon>Agaricomycetidae</taxon>
        <taxon>Boletales</taxon>
        <taxon>Boletineae</taxon>
        <taxon>Boletaceae</taxon>
        <taxon>Boletoideae</taxon>
        <taxon>Boletus</taxon>
    </lineage>
</organism>
<accession>A0AAD4C091</accession>
<gene>
    <name evidence="1" type="ORF">L210DRAFT_324462</name>
</gene>
<dbReference type="EMBL" id="WHUW01000006">
    <property type="protein sequence ID" value="KAF8444953.1"/>
    <property type="molecule type" value="Genomic_DNA"/>
</dbReference>
<comment type="caution">
    <text evidence="1">The sequence shown here is derived from an EMBL/GenBank/DDBJ whole genome shotgun (WGS) entry which is preliminary data.</text>
</comment>
<reference evidence="1" key="1">
    <citation type="submission" date="2019-10" db="EMBL/GenBank/DDBJ databases">
        <authorList>
            <consortium name="DOE Joint Genome Institute"/>
            <person name="Kuo A."/>
            <person name="Miyauchi S."/>
            <person name="Kiss E."/>
            <person name="Drula E."/>
            <person name="Kohler A."/>
            <person name="Sanchez-Garcia M."/>
            <person name="Andreopoulos B."/>
            <person name="Barry K.W."/>
            <person name="Bonito G."/>
            <person name="Buee M."/>
            <person name="Carver A."/>
            <person name="Chen C."/>
            <person name="Cichocki N."/>
            <person name="Clum A."/>
            <person name="Culley D."/>
            <person name="Crous P.W."/>
            <person name="Fauchery L."/>
            <person name="Girlanda M."/>
            <person name="Hayes R."/>
            <person name="Keri Z."/>
            <person name="LaButti K."/>
            <person name="Lipzen A."/>
            <person name="Lombard V."/>
            <person name="Magnuson J."/>
            <person name="Maillard F."/>
            <person name="Morin E."/>
            <person name="Murat C."/>
            <person name="Nolan M."/>
            <person name="Ohm R."/>
            <person name="Pangilinan J."/>
            <person name="Pereira M."/>
            <person name="Perotto S."/>
            <person name="Peter M."/>
            <person name="Riley R."/>
            <person name="Sitrit Y."/>
            <person name="Stielow B."/>
            <person name="Szollosi G."/>
            <person name="Zifcakova L."/>
            <person name="Stursova M."/>
            <person name="Spatafora J.W."/>
            <person name="Tedersoo L."/>
            <person name="Vaario L.-M."/>
            <person name="Yamada A."/>
            <person name="Yan M."/>
            <person name="Wang P."/>
            <person name="Xu J."/>
            <person name="Bruns T."/>
            <person name="Baldrian P."/>
            <person name="Vilgalys R."/>
            <person name="Henrissat B."/>
            <person name="Grigoriev I.V."/>
            <person name="Hibbett D."/>
            <person name="Nagy L.G."/>
            <person name="Martin F.M."/>
        </authorList>
    </citation>
    <scope>NUCLEOTIDE SEQUENCE</scope>
    <source>
        <strain evidence="1">BED1</strain>
    </source>
</reference>
<reference evidence="1" key="2">
    <citation type="journal article" date="2020" name="Nat. Commun.">
        <title>Large-scale genome sequencing of mycorrhizal fungi provides insights into the early evolution of symbiotic traits.</title>
        <authorList>
            <person name="Miyauchi S."/>
            <person name="Kiss E."/>
            <person name="Kuo A."/>
            <person name="Drula E."/>
            <person name="Kohler A."/>
            <person name="Sanchez-Garcia M."/>
            <person name="Morin E."/>
            <person name="Andreopoulos B."/>
            <person name="Barry K.W."/>
            <person name="Bonito G."/>
            <person name="Buee M."/>
            <person name="Carver A."/>
            <person name="Chen C."/>
            <person name="Cichocki N."/>
            <person name="Clum A."/>
            <person name="Culley D."/>
            <person name="Crous P.W."/>
            <person name="Fauchery L."/>
            <person name="Girlanda M."/>
            <person name="Hayes R.D."/>
            <person name="Keri Z."/>
            <person name="LaButti K."/>
            <person name="Lipzen A."/>
            <person name="Lombard V."/>
            <person name="Magnuson J."/>
            <person name="Maillard F."/>
            <person name="Murat C."/>
            <person name="Nolan M."/>
            <person name="Ohm R.A."/>
            <person name="Pangilinan J."/>
            <person name="Pereira M.F."/>
            <person name="Perotto S."/>
            <person name="Peter M."/>
            <person name="Pfister S."/>
            <person name="Riley R."/>
            <person name="Sitrit Y."/>
            <person name="Stielow J.B."/>
            <person name="Szollosi G."/>
            <person name="Zifcakova L."/>
            <person name="Stursova M."/>
            <person name="Spatafora J.W."/>
            <person name="Tedersoo L."/>
            <person name="Vaario L.M."/>
            <person name="Yamada A."/>
            <person name="Yan M."/>
            <person name="Wang P."/>
            <person name="Xu J."/>
            <person name="Bruns T."/>
            <person name="Baldrian P."/>
            <person name="Vilgalys R."/>
            <person name="Dunand C."/>
            <person name="Henrissat B."/>
            <person name="Grigoriev I.V."/>
            <person name="Hibbett D."/>
            <person name="Nagy L.G."/>
            <person name="Martin F.M."/>
        </authorList>
    </citation>
    <scope>NUCLEOTIDE SEQUENCE</scope>
    <source>
        <strain evidence="1">BED1</strain>
    </source>
</reference>
<proteinExistence type="predicted"/>
<protein>
    <submittedName>
        <fullName evidence="1">Uncharacterized protein</fullName>
    </submittedName>
</protein>